<comment type="caution">
    <text evidence="10">The sequence shown here is derived from an EMBL/GenBank/DDBJ whole genome shotgun (WGS) entry which is preliminary data.</text>
</comment>
<evidence type="ECO:0000259" key="8">
    <source>
        <dbReference type="Pfam" id="PF00501"/>
    </source>
</evidence>
<evidence type="ECO:0000256" key="2">
    <source>
        <dbReference type="ARBA" id="ARBA00022598"/>
    </source>
</evidence>
<dbReference type="PANTHER" id="PTHR43201:SF5">
    <property type="entry name" value="MEDIUM-CHAIN ACYL-COA LIGASE ACSF2, MITOCHONDRIAL"/>
    <property type="match status" value="1"/>
</dbReference>
<dbReference type="Proteomes" id="UP001148838">
    <property type="component" value="Unassembled WGS sequence"/>
</dbReference>
<evidence type="ECO:0000256" key="4">
    <source>
        <dbReference type="ARBA" id="ARBA00039009"/>
    </source>
</evidence>
<evidence type="ECO:0000256" key="6">
    <source>
        <dbReference type="ARBA" id="ARBA00047319"/>
    </source>
</evidence>
<keyword evidence="2" id="KW-0436">Ligase</keyword>
<dbReference type="Gene3D" id="2.30.38.10">
    <property type="entry name" value="Luciferase, Domain 3"/>
    <property type="match status" value="1"/>
</dbReference>
<evidence type="ECO:0000313" key="10">
    <source>
        <dbReference type="EMBL" id="KAJ4447020.1"/>
    </source>
</evidence>
<feature type="domain" description="AMP-dependent synthetase/ligase" evidence="8">
    <location>
        <begin position="87"/>
        <end position="448"/>
    </location>
</feature>
<evidence type="ECO:0000313" key="11">
    <source>
        <dbReference type="Proteomes" id="UP001148838"/>
    </source>
</evidence>
<protein>
    <recommendedName>
        <fullName evidence="5">Medium-chain acyl-CoA ligase ACSF2, mitochondrial</fullName>
        <ecNumber evidence="4">6.2.1.2</ecNumber>
    </recommendedName>
</protein>
<evidence type="ECO:0000256" key="7">
    <source>
        <dbReference type="ARBA" id="ARBA00048277"/>
    </source>
</evidence>
<sequence length="592" mass="65541">YCSTKTWQRPFKPSYWYNPGSEPLTPMTTGQLVELAADKWGDKEALVSMHQKHRLTFKQVCEKTFRGLVLCGNQANTHDLAQTYILQADQLAGGLLDLGVKRGDRLGIWGPNSSEWYLTQMAAARAGLVLVNINPAYQTPELLYCLNKVGVKALIAAERFKSQDYHQMVQNIAPELMSSQPGKLESKAVPTLRSLIFISEQNLPGAFRFDDILGGAKAESIGQIRQMQDDIQPDEGCNIQFTSGTTGNPKATLLSHHNIVNNSLTIGKGLGYHLQEHRICLQAPFFHCFGNVVGVLSAMHYGATIVIPGASFKAEESLSSIDQEKCTIVYGTPTMYVDLVRAVDRIKPSLTSLQAALSTGSHCSQQLFEQMLDKLKVERVCSVYGLTETSPVVFQTHMSDTREQTTTTLGHSLAHLEVKIVDADGKMVPLGTPGELYVRGYSTMLCYWGDEDKTKEAIGQDGWFKTGDQFVLQEDGLGRVVGRLKDMIIRGGENIFPKEIEDFLQTHPDILEAQVFGIADERLGEEVCAAVRVTEGSTISQSDLKAYCKGKISHFKVPRYLMAVSEFPKTTSGKIQKFKLKQMLENKLGISK</sequence>
<organism evidence="10 11">
    <name type="scientific">Periplaneta americana</name>
    <name type="common">American cockroach</name>
    <name type="synonym">Blatta americana</name>
    <dbReference type="NCBI Taxonomy" id="6978"/>
    <lineage>
        <taxon>Eukaryota</taxon>
        <taxon>Metazoa</taxon>
        <taxon>Ecdysozoa</taxon>
        <taxon>Arthropoda</taxon>
        <taxon>Hexapoda</taxon>
        <taxon>Insecta</taxon>
        <taxon>Pterygota</taxon>
        <taxon>Neoptera</taxon>
        <taxon>Polyneoptera</taxon>
        <taxon>Dictyoptera</taxon>
        <taxon>Blattodea</taxon>
        <taxon>Blattoidea</taxon>
        <taxon>Blattidae</taxon>
        <taxon>Blattinae</taxon>
        <taxon>Periplaneta</taxon>
    </lineage>
</organism>
<dbReference type="EC" id="6.2.1.2" evidence="4"/>
<comment type="similarity">
    <text evidence="1">Belongs to the ATP-dependent AMP-binding enzyme family.</text>
</comment>
<dbReference type="EMBL" id="JAJSOF020000005">
    <property type="protein sequence ID" value="KAJ4447020.1"/>
    <property type="molecule type" value="Genomic_DNA"/>
</dbReference>
<name>A0ABQ8TML2_PERAM</name>
<proteinExistence type="inferred from homology"/>
<feature type="non-terminal residue" evidence="10">
    <location>
        <position position="1"/>
    </location>
</feature>
<dbReference type="Pfam" id="PF00501">
    <property type="entry name" value="AMP-binding"/>
    <property type="match status" value="1"/>
</dbReference>
<dbReference type="InterPro" id="IPR020845">
    <property type="entry name" value="AMP-binding_CS"/>
</dbReference>
<dbReference type="SUPFAM" id="SSF56801">
    <property type="entry name" value="Acetyl-CoA synthetase-like"/>
    <property type="match status" value="1"/>
</dbReference>
<keyword evidence="11" id="KW-1185">Reference proteome</keyword>
<dbReference type="Pfam" id="PF13193">
    <property type="entry name" value="AMP-binding_C"/>
    <property type="match status" value="1"/>
</dbReference>
<dbReference type="Gene3D" id="3.40.50.980">
    <property type="match status" value="2"/>
</dbReference>
<comment type="catalytic activity">
    <reaction evidence="6">
        <text>octanoate + ATP + CoA = octanoyl-CoA + AMP + diphosphate</text>
        <dbReference type="Rhea" id="RHEA:33631"/>
        <dbReference type="ChEBI" id="CHEBI:25646"/>
        <dbReference type="ChEBI" id="CHEBI:30616"/>
        <dbReference type="ChEBI" id="CHEBI:33019"/>
        <dbReference type="ChEBI" id="CHEBI:57287"/>
        <dbReference type="ChEBI" id="CHEBI:57386"/>
        <dbReference type="ChEBI" id="CHEBI:456215"/>
    </reaction>
</comment>
<dbReference type="PROSITE" id="PS00455">
    <property type="entry name" value="AMP_BINDING"/>
    <property type="match status" value="1"/>
</dbReference>
<accession>A0ABQ8TML2</accession>
<feature type="domain" description="AMP-binding enzyme C-terminal" evidence="9">
    <location>
        <begin position="499"/>
        <end position="574"/>
    </location>
</feature>
<evidence type="ECO:0000256" key="3">
    <source>
        <dbReference type="ARBA" id="ARBA00037247"/>
    </source>
</evidence>
<comment type="function">
    <text evidence="3">Acyl-CoA synthases catalyze the initial reaction in fatty acid metabolism, by forming a thioester with CoA. Has some preference toward medium-chain substrates. Plays a role in adipocyte differentiation.</text>
</comment>
<dbReference type="InterPro" id="IPR045851">
    <property type="entry name" value="AMP-bd_C_sf"/>
</dbReference>
<evidence type="ECO:0000259" key="9">
    <source>
        <dbReference type="Pfam" id="PF13193"/>
    </source>
</evidence>
<dbReference type="InterPro" id="IPR000873">
    <property type="entry name" value="AMP-dep_synth/lig_dom"/>
</dbReference>
<evidence type="ECO:0000256" key="5">
    <source>
        <dbReference type="ARBA" id="ARBA00039638"/>
    </source>
</evidence>
<dbReference type="Gene3D" id="3.30.300.30">
    <property type="match status" value="1"/>
</dbReference>
<reference evidence="10 11" key="1">
    <citation type="journal article" date="2022" name="Allergy">
        <title>Genome assembly and annotation of Periplaneta americana reveal a comprehensive cockroach allergen profile.</title>
        <authorList>
            <person name="Wang L."/>
            <person name="Xiong Q."/>
            <person name="Saelim N."/>
            <person name="Wang L."/>
            <person name="Nong W."/>
            <person name="Wan A.T."/>
            <person name="Shi M."/>
            <person name="Liu X."/>
            <person name="Cao Q."/>
            <person name="Hui J.H.L."/>
            <person name="Sookrung N."/>
            <person name="Leung T.F."/>
            <person name="Tungtrongchitr A."/>
            <person name="Tsui S.K.W."/>
        </authorList>
    </citation>
    <scope>NUCLEOTIDE SEQUENCE [LARGE SCALE GENOMIC DNA]</scope>
    <source>
        <strain evidence="10">PWHHKU_190912</strain>
    </source>
</reference>
<gene>
    <name evidence="10" type="ORF">ANN_09008</name>
</gene>
<comment type="catalytic activity">
    <reaction evidence="7">
        <text>a medium-chain fatty acid + ATP + CoA = a medium-chain fatty acyl-CoA + AMP + diphosphate</text>
        <dbReference type="Rhea" id="RHEA:48340"/>
        <dbReference type="ChEBI" id="CHEBI:30616"/>
        <dbReference type="ChEBI" id="CHEBI:33019"/>
        <dbReference type="ChEBI" id="CHEBI:57287"/>
        <dbReference type="ChEBI" id="CHEBI:59558"/>
        <dbReference type="ChEBI" id="CHEBI:90546"/>
        <dbReference type="ChEBI" id="CHEBI:456215"/>
        <dbReference type="EC" id="6.2.1.2"/>
    </reaction>
</comment>
<dbReference type="InterPro" id="IPR025110">
    <property type="entry name" value="AMP-bd_C"/>
</dbReference>
<dbReference type="PANTHER" id="PTHR43201">
    <property type="entry name" value="ACYL-COA SYNTHETASE"/>
    <property type="match status" value="1"/>
</dbReference>
<evidence type="ECO:0000256" key="1">
    <source>
        <dbReference type="ARBA" id="ARBA00006432"/>
    </source>
</evidence>